<accession>A0ABW8R6P6</accession>
<evidence type="ECO:0008006" key="4">
    <source>
        <dbReference type="Google" id="ProtNLM"/>
    </source>
</evidence>
<feature type="transmembrane region" description="Helical" evidence="1">
    <location>
        <begin position="52"/>
        <end position="70"/>
    </location>
</feature>
<evidence type="ECO:0000313" key="3">
    <source>
        <dbReference type="Proteomes" id="UP001623008"/>
    </source>
</evidence>
<organism evidence="2 3">
    <name type="scientific">Pseudomonas pergaminensis</name>
    <dbReference type="NCBI Taxonomy" id="2853159"/>
    <lineage>
        <taxon>Bacteria</taxon>
        <taxon>Pseudomonadati</taxon>
        <taxon>Pseudomonadota</taxon>
        <taxon>Gammaproteobacteria</taxon>
        <taxon>Pseudomonadales</taxon>
        <taxon>Pseudomonadaceae</taxon>
        <taxon>Pseudomonas</taxon>
    </lineage>
</organism>
<keyword evidence="1" id="KW-0472">Membrane</keyword>
<keyword evidence="3" id="KW-1185">Reference proteome</keyword>
<protein>
    <recommendedName>
        <fullName evidence="4">Phage abortive infection protein</fullName>
    </recommendedName>
</protein>
<keyword evidence="1" id="KW-1133">Transmembrane helix</keyword>
<keyword evidence="1" id="KW-0812">Transmembrane</keyword>
<dbReference type="RefSeq" id="WP_406599512.1">
    <property type="nucleotide sequence ID" value="NZ_JBJHQF010000060.1"/>
</dbReference>
<evidence type="ECO:0000256" key="1">
    <source>
        <dbReference type="SAM" id="Phobius"/>
    </source>
</evidence>
<dbReference type="Proteomes" id="UP001623008">
    <property type="component" value="Unassembled WGS sequence"/>
</dbReference>
<proteinExistence type="predicted"/>
<sequence length="241" mass="28152">MFFEKKKVHRITESPLLSDLLIAALVIIIIGENLYIKNPFPPEFWTIKLVDIINAIAQFATAGAFIFAVYQYRKSKETERQTILVKECKDLVLRMCIICNEFCENSRHGIKETSKFVTKMLSLGTSFNEIFNELNEDTHKAIVRMHWQEMYFSDLQHAMEQWSFLEILRDLQIVPAQADAIRYQYLYNQRVSRADISDLLAEYNLTKAFIKTEPVSSKLMKSAQISTDYLFFNTTFSKIKT</sequence>
<dbReference type="EMBL" id="JBJHQF010000060">
    <property type="protein sequence ID" value="MFK9007579.1"/>
    <property type="molecule type" value="Genomic_DNA"/>
</dbReference>
<reference evidence="2 3" key="1">
    <citation type="submission" date="2024-11" db="EMBL/GenBank/DDBJ databases">
        <authorList>
            <person name="Lucas J.A."/>
        </authorList>
    </citation>
    <scope>NUCLEOTIDE SEQUENCE [LARGE SCALE GENOMIC DNA]</scope>
    <source>
        <strain evidence="2 3">Z 7.15</strain>
    </source>
</reference>
<name>A0ABW8R6P6_9PSED</name>
<feature type="transmembrane region" description="Helical" evidence="1">
    <location>
        <begin position="16"/>
        <end position="36"/>
    </location>
</feature>
<evidence type="ECO:0000313" key="2">
    <source>
        <dbReference type="EMBL" id="MFK9007579.1"/>
    </source>
</evidence>
<gene>
    <name evidence="2" type="ORF">ACJEBJ_25980</name>
</gene>
<comment type="caution">
    <text evidence="2">The sequence shown here is derived from an EMBL/GenBank/DDBJ whole genome shotgun (WGS) entry which is preliminary data.</text>
</comment>